<evidence type="ECO:0000256" key="1">
    <source>
        <dbReference type="SAM" id="MobiDB-lite"/>
    </source>
</evidence>
<dbReference type="Proteomes" id="UP000215158">
    <property type="component" value="Plasmid pBN4"/>
</dbReference>
<feature type="transmembrane region" description="Helical" evidence="2">
    <location>
        <begin position="75"/>
        <end position="95"/>
    </location>
</feature>
<dbReference type="KEGG" id="parb:CJU94_39680"/>
<dbReference type="Pfam" id="PF11393">
    <property type="entry name" value="T4BSS_DotI_IcmL"/>
    <property type="match status" value="1"/>
</dbReference>
<reference evidence="3 4" key="1">
    <citation type="submission" date="2017-08" db="EMBL/GenBank/DDBJ databases">
        <title>Identification and genetic characteristics of simultaneous BTEX- and naphthalene-degrading Paraburkholderia sp. BN5 isolated from petroleum-contaminated soil.</title>
        <authorList>
            <person name="Lee Y."/>
            <person name="Jeon C.O."/>
        </authorList>
    </citation>
    <scope>NUCLEOTIDE SEQUENCE [LARGE SCALE GENOMIC DNA]</scope>
    <source>
        <strain evidence="3 4">BN5</strain>
        <plasmid evidence="3 4">pBN4</plasmid>
    </source>
</reference>
<dbReference type="InterPro" id="IPR021055">
    <property type="entry name" value="T4BSS_IcmL/DotI"/>
</dbReference>
<keyword evidence="2" id="KW-0812">Transmembrane</keyword>
<dbReference type="EMBL" id="CP022994">
    <property type="protein sequence ID" value="ASW04272.1"/>
    <property type="molecule type" value="Genomic_DNA"/>
</dbReference>
<evidence type="ECO:0008006" key="5">
    <source>
        <dbReference type="Google" id="ProtNLM"/>
    </source>
</evidence>
<keyword evidence="4" id="KW-1185">Reference proteome</keyword>
<protein>
    <recommendedName>
        <fullName evidence="5">Conjugal transfer protein TraM</fullName>
    </recommendedName>
</protein>
<dbReference type="OrthoDB" id="6367129at2"/>
<keyword evidence="2" id="KW-1133">Transmembrane helix</keyword>
<accession>A0A248W0M3</accession>
<evidence type="ECO:0000313" key="3">
    <source>
        <dbReference type="EMBL" id="ASW04272.1"/>
    </source>
</evidence>
<evidence type="ECO:0000313" key="4">
    <source>
        <dbReference type="Proteomes" id="UP000215158"/>
    </source>
</evidence>
<dbReference type="CDD" id="cd16385">
    <property type="entry name" value="IcmL"/>
    <property type="match status" value="1"/>
</dbReference>
<keyword evidence="3" id="KW-0614">Plasmid</keyword>
<gene>
    <name evidence="3" type="ORF">CJU94_39680</name>
</gene>
<feature type="region of interest" description="Disordered" evidence="1">
    <location>
        <begin position="1"/>
        <end position="30"/>
    </location>
</feature>
<evidence type="ECO:0000256" key="2">
    <source>
        <dbReference type="SAM" id="Phobius"/>
    </source>
</evidence>
<dbReference type="AlphaFoldDB" id="A0A248W0M3"/>
<proteinExistence type="predicted"/>
<keyword evidence="2" id="KW-0472">Membrane</keyword>
<sequence>MTALNEANQERAVAAGPLPSRDQAVSDAAEPNAASEQLAELAAQLHQTADAVEPAVRMEKDRKHLQFIAGSSVKLNFILATALLISVVANGALGWRAFNPDRQYFASDNGRIFPLIPMSQPYRKAADVIQYAKDTMNRSFTMDFLNWRQQLEDIRGNYTRDGFKSFIASLQASGVLATVRDRRMNMSITAGTGVLTKEGVENGVYVWYVEMPIEVKLSGQTSELPAQRFLATVRIERVSTLDSIEGIGVGQLVTKPL</sequence>
<organism evidence="3 4">
    <name type="scientific">Paraburkholderia aromaticivorans</name>
    <dbReference type="NCBI Taxonomy" id="2026199"/>
    <lineage>
        <taxon>Bacteria</taxon>
        <taxon>Pseudomonadati</taxon>
        <taxon>Pseudomonadota</taxon>
        <taxon>Betaproteobacteria</taxon>
        <taxon>Burkholderiales</taxon>
        <taxon>Burkholderiaceae</taxon>
        <taxon>Paraburkholderia</taxon>
    </lineage>
</organism>
<name>A0A248W0M3_9BURK</name>
<geneLocation type="plasmid" evidence="3 4">
    <name>pBN4</name>
</geneLocation>